<dbReference type="EMBL" id="JAHQIW010006528">
    <property type="protein sequence ID" value="KAJ1369388.1"/>
    <property type="molecule type" value="Genomic_DNA"/>
</dbReference>
<dbReference type="AlphaFoldDB" id="A0AAD5R4A3"/>
<name>A0AAD5R4A3_PARTN</name>
<reference evidence="2" key="1">
    <citation type="submission" date="2021-06" db="EMBL/GenBank/DDBJ databases">
        <title>Parelaphostrongylus tenuis whole genome reference sequence.</title>
        <authorList>
            <person name="Garwood T.J."/>
            <person name="Larsen P.A."/>
            <person name="Fountain-Jones N.M."/>
            <person name="Garbe J.R."/>
            <person name="Macchietto M.G."/>
            <person name="Kania S.A."/>
            <person name="Gerhold R.W."/>
            <person name="Richards J.E."/>
            <person name="Wolf T.M."/>
        </authorList>
    </citation>
    <scope>NUCLEOTIDE SEQUENCE</scope>
    <source>
        <strain evidence="2">MNPRO001-30</strain>
        <tissue evidence="2">Meninges</tissue>
    </source>
</reference>
<accession>A0AAD5R4A3</accession>
<keyword evidence="3" id="KW-1185">Reference proteome</keyword>
<sequence length="64" mass="7417">MKNCRQERRFTRKQSATAHAMRFGGGARPPRRTSQKLSVTPYRDKSDCIYFILENSPKSVERGL</sequence>
<feature type="region of interest" description="Disordered" evidence="1">
    <location>
        <begin position="1"/>
        <end position="40"/>
    </location>
</feature>
<comment type="caution">
    <text evidence="2">The sequence shown here is derived from an EMBL/GenBank/DDBJ whole genome shotgun (WGS) entry which is preliminary data.</text>
</comment>
<protein>
    <submittedName>
        <fullName evidence="2">Uncharacterized protein</fullName>
    </submittedName>
</protein>
<organism evidence="2 3">
    <name type="scientific">Parelaphostrongylus tenuis</name>
    <name type="common">Meningeal worm</name>
    <dbReference type="NCBI Taxonomy" id="148309"/>
    <lineage>
        <taxon>Eukaryota</taxon>
        <taxon>Metazoa</taxon>
        <taxon>Ecdysozoa</taxon>
        <taxon>Nematoda</taxon>
        <taxon>Chromadorea</taxon>
        <taxon>Rhabditida</taxon>
        <taxon>Rhabditina</taxon>
        <taxon>Rhabditomorpha</taxon>
        <taxon>Strongyloidea</taxon>
        <taxon>Metastrongylidae</taxon>
        <taxon>Parelaphostrongylus</taxon>
    </lineage>
</organism>
<evidence type="ECO:0000313" key="3">
    <source>
        <dbReference type="Proteomes" id="UP001196413"/>
    </source>
</evidence>
<gene>
    <name evidence="2" type="ORF">KIN20_030830</name>
</gene>
<evidence type="ECO:0000313" key="2">
    <source>
        <dbReference type="EMBL" id="KAJ1369388.1"/>
    </source>
</evidence>
<dbReference type="Proteomes" id="UP001196413">
    <property type="component" value="Unassembled WGS sequence"/>
</dbReference>
<evidence type="ECO:0000256" key="1">
    <source>
        <dbReference type="SAM" id="MobiDB-lite"/>
    </source>
</evidence>
<proteinExistence type="predicted"/>